<dbReference type="PRINTS" id="PR00039">
    <property type="entry name" value="HTHLYSR"/>
</dbReference>
<accession>A0AA95SE34</accession>
<evidence type="ECO:0000256" key="3">
    <source>
        <dbReference type="ARBA" id="ARBA00023125"/>
    </source>
</evidence>
<organism evidence="6 7">
    <name type="scientific">Neobacillus novalis</name>
    <dbReference type="NCBI Taxonomy" id="220687"/>
    <lineage>
        <taxon>Bacteria</taxon>
        <taxon>Bacillati</taxon>
        <taxon>Bacillota</taxon>
        <taxon>Bacilli</taxon>
        <taxon>Bacillales</taxon>
        <taxon>Bacillaceae</taxon>
        <taxon>Neobacillus</taxon>
    </lineage>
</organism>
<dbReference type="SUPFAM" id="SSF53850">
    <property type="entry name" value="Periplasmic binding protein-like II"/>
    <property type="match status" value="1"/>
</dbReference>
<keyword evidence="7" id="KW-1185">Reference proteome</keyword>
<dbReference type="SUPFAM" id="SSF46785">
    <property type="entry name" value="Winged helix' DNA-binding domain"/>
    <property type="match status" value="1"/>
</dbReference>
<feature type="domain" description="HTH lysR-type" evidence="5">
    <location>
        <begin position="1"/>
        <end position="58"/>
    </location>
</feature>
<protein>
    <submittedName>
        <fullName evidence="6">LysR family transcriptional regulator</fullName>
    </submittedName>
</protein>
<dbReference type="AlphaFoldDB" id="A0AA95SE34"/>
<dbReference type="RefSeq" id="WP_066087900.1">
    <property type="nucleotide sequence ID" value="NZ_CP126114.1"/>
</dbReference>
<dbReference type="KEGG" id="nnv:QNH39_14785"/>
<dbReference type="GO" id="GO:0000976">
    <property type="term" value="F:transcription cis-regulatory region binding"/>
    <property type="evidence" value="ECO:0007669"/>
    <property type="project" value="TreeGrafter"/>
</dbReference>
<gene>
    <name evidence="6" type="ORF">QNH39_14785</name>
</gene>
<evidence type="ECO:0000256" key="2">
    <source>
        <dbReference type="ARBA" id="ARBA00023015"/>
    </source>
</evidence>
<dbReference type="FunFam" id="1.10.10.10:FF:000001">
    <property type="entry name" value="LysR family transcriptional regulator"/>
    <property type="match status" value="1"/>
</dbReference>
<dbReference type="InterPro" id="IPR036388">
    <property type="entry name" value="WH-like_DNA-bd_sf"/>
</dbReference>
<dbReference type="Pfam" id="PF00126">
    <property type="entry name" value="HTH_1"/>
    <property type="match status" value="1"/>
</dbReference>
<evidence type="ECO:0000313" key="6">
    <source>
        <dbReference type="EMBL" id="WHY83951.1"/>
    </source>
</evidence>
<sequence length="304" mass="35219">MNIEQLSYVVEVANSKSLLKAANNLHVTESAISQAIKRLEDELNVKIFNRTQAGFVPTERGREVVNKAIHALQAIDHIRLEASKQMITPRNCLRISTITELTNHINDIMYHHYKKNPSLNIEVTEQSSQDTVRDLRNDLFDIGFIVFNRKKLDLLNEFDFTPIHQGKFNLLTSNTFQFGHNIKVNLVQFKNEKFVLYKDPDIQELMNEFQTVFGPINIIFKTKNIKLIERSILDYGAFTIGHSLFPFYSQSPILKKSHHLDLGNFLDTSFQFGWIKKKEHTLSREANLFIKKINVVLSEFTPVQ</sequence>
<dbReference type="Proteomes" id="UP001178288">
    <property type="component" value="Chromosome"/>
</dbReference>
<keyword evidence="3" id="KW-0238">DNA-binding</keyword>
<dbReference type="GO" id="GO:0003700">
    <property type="term" value="F:DNA-binding transcription factor activity"/>
    <property type="evidence" value="ECO:0007669"/>
    <property type="project" value="InterPro"/>
</dbReference>
<comment type="similarity">
    <text evidence="1">Belongs to the LysR transcriptional regulatory family.</text>
</comment>
<reference evidence="6" key="1">
    <citation type="submission" date="2023-05" db="EMBL/GenBank/DDBJ databases">
        <title>Comparative genomics of Bacillaceae isolates and their secondary metabolite potential.</title>
        <authorList>
            <person name="Song L."/>
            <person name="Nielsen L.J."/>
            <person name="Mohite O."/>
            <person name="Xu X."/>
            <person name="Weber T."/>
            <person name="Kovacs A.T."/>
        </authorList>
    </citation>
    <scope>NUCLEOTIDE SEQUENCE</scope>
    <source>
        <strain evidence="6">XLM17</strain>
    </source>
</reference>
<dbReference type="Gene3D" id="1.10.10.10">
    <property type="entry name" value="Winged helix-like DNA-binding domain superfamily/Winged helix DNA-binding domain"/>
    <property type="match status" value="1"/>
</dbReference>
<dbReference type="PANTHER" id="PTHR30126">
    <property type="entry name" value="HTH-TYPE TRANSCRIPTIONAL REGULATOR"/>
    <property type="match status" value="1"/>
</dbReference>
<keyword evidence="4" id="KW-0804">Transcription</keyword>
<name>A0AA95SE34_9BACI</name>
<proteinExistence type="inferred from homology"/>
<evidence type="ECO:0000313" key="7">
    <source>
        <dbReference type="Proteomes" id="UP001178288"/>
    </source>
</evidence>
<dbReference type="PANTHER" id="PTHR30126:SF40">
    <property type="entry name" value="HTH-TYPE TRANSCRIPTIONAL REGULATOR GLTR"/>
    <property type="match status" value="1"/>
</dbReference>
<dbReference type="InterPro" id="IPR000847">
    <property type="entry name" value="LysR_HTH_N"/>
</dbReference>
<evidence type="ECO:0000259" key="5">
    <source>
        <dbReference type="PROSITE" id="PS50931"/>
    </source>
</evidence>
<keyword evidence="2" id="KW-0805">Transcription regulation</keyword>
<dbReference type="InterPro" id="IPR036390">
    <property type="entry name" value="WH_DNA-bd_sf"/>
</dbReference>
<dbReference type="EMBL" id="CP126114">
    <property type="protein sequence ID" value="WHY83951.1"/>
    <property type="molecule type" value="Genomic_DNA"/>
</dbReference>
<dbReference type="Gene3D" id="3.40.190.290">
    <property type="match status" value="1"/>
</dbReference>
<dbReference type="PROSITE" id="PS50931">
    <property type="entry name" value="HTH_LYSR"/>
    <property type="match status" value="1"/>
</dbReference>
<evidence type="ECO:0000256" key="1">
    <source>
        <dbReference type="ARBA" id="ARBA00009437"/>
    </source>
</evidence>
<evidence type="ECO:0000256" key="4">
    <source>
        <dbReference type="ARBA" id="ARBA00023163"/>
    </source>
</evidence>